<evidence type="ECO:0000259" key="3">
    <source>
        <dbReference type="PROSITE" id="PS51186"/>
    </source>
</evidence>
<dbReference type="HOGENOM" id="CLU_145404_0_0_0"/>
<dbReference type="AlphaFoldDB" id="B1ZP80"/>
<keyword evidence="1 4" id="KW-0808">Transferase</keyword>
<organism evidence="4 5">
    <name type="scientific">Opitutus terrae (strain DSM 11246 / JCM 15787 / PB90-1)</name>
    <dbReference type="NCBI Taxonomy" id="452637"/>
    <lineage>
        <taxon>Bacteria</taxon>
        <taxon>Pseudomonadati</taxon>
        <taxon>Verrucomicrobiota</taxon>
        <taxon>Opitutia</taxon>
        <taxon>Opitutales</taxon>
        <taxon>Opitutaceae</taxon>
        <taxon>Opitutus</taxon>
    </lineage>
</organism>
<dbReference type="SUPFAM" id="SSF55729">
    <property type="entry name" value="Acyl-CoA N-acyltransferases (Nat)"/>
    <property type="match status" value="1"/>
</dbReference>
<dbReference type="InterPro" id="IPR016181">
    <property type="entry name" value="Acyl_CoA_acyltransferase"/>
</dbReference>
<dbReference type="InterPro" id="IPR000182">
    <property type="entry name" value="GNAT_dom"/>
</dbReference>
<dbReference type="STRING" id="452637.Oter_4296"/>
<keyword evidence="2" id="KW-0012">Acyltransferase</keyword>
<evidence type="ECO:0000256" key="2">
    <source>
        <dbReference type="ARBA" id="ARBA00023315"/>
    </source>
</evidence>
<reference evidence="4 5" key="1">
    <citation type="journal article" date="2011" name="J. Bacteriol.">
        <title>Genome sequence of the verrucomicrobium Opitutus terrae PB90-1, an abundant inhabitant of rice paddy soil ecosystems.</title>
        <authorList>
            <person name="van Passel M.W."/>
            <person name="Kant R."/>
            <person name="Palva A."/>
            <person name="Copeland A."/>
            <person name="Lucas S."/>
            <person name="Lapidus A."/>
            <person name="Glavina del Rio T."/>
            <person name="Pitluck S."/>
            <person name="Goltsman E."/>
            <person name="Clum A."/>
            <person name="Sun H."/>
            <person name="Schmutz J."/>
            <person name="Larimer F.W."/>
            <person name="Land M.L."/>
            <person name="Hauser L."/>
            <person name="Kyrpides N."/>
            <person name="Mikhailova N."/>
            <person name="Richardson P.P."/>
            <person name="Janssen P.H."/>
            <person name="de Vos W.M."/>
            <person name="Smidt H."/>
        </authorList>
    </citation>
    <scope>NUCLEOTIDE SEQUENCE [LARGE SCALE GENOMIC DNA]</scope>
    <source>
        <strain evidence="5">DSM 11246 / JCM 15787 / PB90-1</strain>
    </source>
</reference>
<feature type="domain" description="N-acetyltransferase" evidence="3">
    <location>
        <begin position="3"/>
        <end position="141"/>
    </location>
</feature>
<accession>B1ZP80</accession>
<dbReference type="Gene3D" id="3.40.630.30">
    <property type="match status" value="1"/>
</dbReference>
<dbReference type="RefSeq" id="WP_012377095.1">
    <property type="nucleotide sequence ID" value="NC_010571.1"/>
</dbReference>
<evidence type="ECO:0000313" key="5">
    <source>
        <dbReference type="Proteomes" id="UP000007013"/>
    </source>
</evidence>
<dbReference type="Proteomes" id="UP000007013">
    <property type="component" value="Chromosome"/>
</dbReference>
<proteinExistence type="predicted"/>
<dbReference type="PROSITE" id="PS51186">
    <property type="entry name" value="GNAT"/>
    <property type="match status" value="1"/>
</dbReference>
<dbReference type="EMBL" id="CP001032">
    <property type="protein sequence ID" value="ACB77569.1"/>
    <property type="molecule type" value="Genomic_DNA"/>
</dbReference>
<dbReference type="OrthoDB" id="1902415at2"/>
<dbReference type="Pfam" id="PF00583">
    <property type="entry name" value="Acetyltransf_1"/>
    <property type="match status" value="1"/>
</dbReference>
<protein>
    <submittedName>
        <fullName evidence="4">GCN5-related N-acetyltransferase</fullName>
    </submittedName>
</protein>
<keyword evidence="5" id="KW-1185">Reference proteome</keyword>
<dbReference type="KEGG" id="ote:Oter_4296"/>
<dbReference type="GO" id="GO:0016747">
    <property type="term" value="F:acyltransferase activity, transferring groups other than amino-acyl groups"/>
    <property type="evidence" value="ECO:0007669"/>
    <property type="project" value="InterPro"/>
</dbReference>
<evidence type="ECO:0000256" key="1">
    <source>
        <dbReference type="ARBA" id="ARBA00022679"/>
    </source>
</evidence>
<name>B1ZP80_OPITP</name>
<sequence length="141" mass="16349">MPLTWREATAADLPLLAEWNHQLIRDEGHRNAMTVPELIERMQGWLRAEYQAIVFCAAGEPVAYALYRHDDESLYLRQFFVRRDRRRLGLGRAAITALRHEIWPQETRLTLDVLCGNTAGIAFWHAVGYRDYCLTLEIPPA</sequence>
<dbReference type="InterPro" id="IPR050832">
    <property type="entry name" value="Bact_Acetyltransf"/>
</dbReference>
<evidence type="ECO:0000313" key="4">
    <source>
        <dbReference type="EMBL" id="ACB77569.1"/>
    </source>
</evidence>
<gene>
    <name evidence="4" type="ordered locus">Oter_4296</name>
</gene>
<dbReference type="eggNOG" id="COG0456">
    <property type="taxonomic scope" value="Bacteria"/>
</dbReference>
<dbReference type="PANTHER" id="PTHR43877">
    <property type="entry name" value="AMINOALKYLPHOSPHONATE N-ACETYLTRANSFERASE-RELATED-RELATED"/>
    <property type="match status" value="1"/>
</dbReference>